<evidence type="ECO:0000313" key="2">
    <source>
        <dbReference type="EMBL" id="CAB3221743.1"/>
    </source>
</evidence>
<feature type="chain" id="PRO_5035797596" evidence="1">
    <location>
        <begin position="21"/>
        <end position="90"/>
    </location>
</feature>
<reference evidence="2 3" key="1">
    <citation type="submission" date="2020-04" db="EMBL/GenBank/DDBJ databases">
        <authorList>
            <person name="Wallbank WR R."/>
            <person name="Pardo Diaz C."/>
            <person name="Kozak K."/>
            <person name="Martin S."/>
            <person name="Jiggins C."/>
            <person name="Moest M."/>
            <person name="Warren A I."/>
            <person name="Byers J.R.P. K."/>
            <person name="Montejo-Kovacevich G."/>
            <person name="Yen C E."/>
        </authorList>
    </citation>
    <scope>NUCLEOTIDE SEQUENCE [LARGE SCALE GENOMIC DNA]</scope>
</reference>
<proteinExistence type="predicted"/>
<dbReference type="OrthoDB" id="7445408at2759"/>
<feature type="signal peptide" evidence="1">
    <location>
        <begin position="1"/>
        <end position="20"/>
    </location>
</feature>
<organism evidence="2 3">
    <name type="scientific">Arctia plantaginis</name>
    <name type="common">Wood tiger moth</name>
    <name type="synonym">Phalaena plantaginis</name>
    <dbReference type="NCBI Taxonomy" id="874455"/>
    <lineage>
        <taxon>Eukaryota</taxon>
        <taxon>Metazoa</taxon>
        <taxon>Ecdysozoa</taxon>
        <taxon>Arthropoda</taxon>
        <taxon>Hexapoda</taxon>
        <taxon>Insecta</taxon>
        <taxon>Pterygota</taxon>
        <taxon>Neoptera</taxon>
        <taxon>Endopterygota</taxon>
        <taxon>Lepidoptera</taxon>
        <taxon>Glossata</taxon>
        <taxon>Ditrysia</taxon>
        <taxon>Noctuoidea</taxon>
        <taxon>Erebidae</taxon>
        <taxon>Arctiinae</taxon>
        <taxon>Arctia</taxon>
    </lineage>
</organism>
<evidence type="ECO:0000313" key="3">
    <source>
        <dbReference type="Proteomes" id="UP000494256"/>
    </source>
</evidence>
<keyword evidence="1" id="KW-0732">Signal</keyword>
<comment type="caution">
    <text evidence="2">The sequence shown here is derived from an EMBL/GenBank/DDBJ whole genome shotgun (WGS) entry which is preliminary data.</text>
</comment>
<sequence length="90" mass="10627">MLLCVYVVLAAIAIWMHCDSVDCVMPEYIKKALREKNRYKTPVRDKTKTFSIETFKEVLTKIKAITMKLNRDAKLHGYKVDYMLKINRKN</sequence>
<dbReference type="EMBL" id="CADEBD010000048">
    <property type="protein sequence ID" value="CAB3221743.1"/>
    <property type="molecule type" value="Genomic_DNA"/>
</dbReference>
<protein>
    <submittedName>
        <fullName evidence="2">Uncharacterized protein</fullName>
    </submittedName>
</protein>
<accession>A0A8S0YRD2</accession>
<dbReference type="Proteomes" id="UP000494256">
    <property type="component" value="Unassembled WGS sequence"/>
</dbReference>
<gene>
    <name evidence="2" type="ORF">APLA_LOCUS974</name>
</gene>
<evidence type="ECO:0000256" key="1">
    <source>
        <dbReference type="SAM" id="SignalP"/>
    </source>
</evidence>
<dbReference type="AlphaFoldDB" id="A0A8S0YRD2"/>
<name>A0A8S0YRD2_ARCPL</name>